<evidence type="ECO:0000313" key="2">
    <source>
        <dbReference type="EMBL" id="KAL3849599.1"/>
    </source>
</evidence>
<name>A0ABD3UJ82_9LAMI</name>
<keyword evidence="1" id="KW-1133">Transmembrane helix</keyword>
<keyword evidence="1" id="KW-0472">Membrane</keyword>
<keyword evidence="3" id="KW-1185">Reference proteome</keyword>
<evidence type="ECO:0000313" key="3">
    <source>
        <dbReference type="Proteomes" id="UP001634393"/>
    </source>
</evidence>
<gene>
    <name evidence="2" type="ORF">ACJIZ3_011481</name>
</gene>
<sequence>MEREERKIQEDVDDIDEAYWLVKFSVLCCPVLFLCFFKFFILCMVD</sequence>
<evidence type="ECO:0000256" key="1">
    <source>
        <dbReference type="SAM" id="Phobius"/>
    </source>
</evidence>
<protein>
    <recommendedName>
        <fullName evidence="4">Transmembrane protein</fullName>
    </recommendedName>
</protein>
<evidence type="ECO:0008006" key="4">
    <source>
        <dbReference type="Google" id="ProtNLM"/>
    </source>
</evidence>
<organism evidence="2 3">
    <name type="scientific">Penstemon smallii</name>
    <dbReference type="NCBI Taxonomy" id="265156"/>
    <lineage>
        <taxon>Eukaryota</taxon>
        <taxon>Viridiplantae</taxon>
        <taxon>Streptophyta</taxon>
        <taxon>Embryophyta</taxon>
        <taxon>Tracheophyta</taxon>
        <taxon>Spermatophyta</taxon>
        <taxon>Magnoliopsida</taxon>
        <taxon>eudicotyledons</taxon>
        <taxon>Gunneridae</taxon>
        <taxon>Pentapetalae</taxon>
        <taxon>asterids</taxon>
        <taxon>lamiids</taxon>
        <taxon>Lamiales</taxon>
        <taxon>Plantaginaceae</taxon>
        <taxon>Cheloneae</taxon>
        <taxon>Penstemon</taxon>
    </lineage>
</organism>
<keyword evidence="1" id="KW-0812">Transmembrane</keyword>
<feature type="transmembrane region" description="Helical" evidence="1">
    <location>
        <begin position="20"/>
        <end position="45"/>
    </location>
</feature>
<dbReference type="EMBL" id="JBJXBP010000001">
    <property type="protein sequence ID" value="KAL3849599.1"/>
    <property type="molecule type" value="Genomic_DNA"/>
</dbReference>
<dbReference type="Proteomes" id="UP001634393">
    <property type="component" value="Unassembled WGS sequence"/>
</dbReference>
<dbReference type="AlphaFoldDB" id="A0ABD3UJ82"/>
<comment type="caution">
    <text evidence="2">The sequence shown here is derived from an EMBL/GenBank/DDBJ whole genome shotgun (WGS) entry which is preliminary data.</text>
</comment>
<proteinExistence type="predicted"/>
<accession>A0ABD3UJ82</accession>
<reference evidence="2 3" key="1">
    <citation type="submission" date="2024-12" db="EMBL/GenBank/DDBJ databases">
        <title>The unique morphological basis and parallel evolutionary history of personate flowers in Penstemon.</title>
        <authorList>
            <person name="Depatie T.H."/>
            <person name="Wessinger C.A."/>
        </authorList>
    </citation>
    <scope>NUCLEOTIDE SEQUENCE [LARGE SCALE GENOMIC DNA]</scope>
    <source>
        <strain evidence="2">WTNN_2</strain>
        <tissue evidence="2">Leaf</tissue>
    </source>
</reference>